<feature type="transmembrane region" description="Helical" evidence="1">
    <location>
        <begin position="91"/>
        <end position="115"/>
    </location>
</feature>
<protein>
    <recommendedName>
        <fullName evidence="4">Yip1 domain-containing protein</fullName>
    </recommendedName>
</protein>
<dbReference type="EMBL" id="MOOK01000078">
    <property type="protein sequence ID" value="OUB55077.1"/>
    <property type="molecule type" value="Genomic_DNA"/>
</dbReference>
<comment type="caution">
    <text evidence="2">The sequence shown here is derived from an EMBL/GenBank/DDBJ whole genome shotgun (WGS) entry which is preliminary data.</text>
</comment>
<dbReference type="AlphaFoldDB" id="A0A9X6QTP5"/>
<sequence length="175" mass="20156">MDKKVSFKNVLMVWIGIITMYTFYQYSLLDSVLNTVKQSGVNSLEDSTLITLIVTGQILVLIFILVGLMLVSIIFYFFGVLMQDDTSKTKYLYIISVVVFFNMLITVPLGCLNLFEGDKLITPSTNLYFVMFNPFLMLAIYVFYRLLSTTKLKRIVIVIYCVTYYLFQIASQTLL</sequence>
<proteinExistence type="predicted"/>
<feature type="transmembrane region" description="Helical" evidence="1">
    <location>
        <begin position="127"/>
        <end position="144"/>
    </location>
</feature>
<dbReference type="Proteomes" id="UP000194816">
    <property type="component" value="Unassembled WGS sequence"/>
</dbReference>
<evidence type="ECO:0000313" key="2">
    <source>
        <dbReference type="EMBL" id="OUB55077.1"/>
    </source>
</evidence>
<keyword evidence="1" id="KW-1133">Transmembrane helix</keyword>
<name>A0A9X6QTP5_BACUH</name>
<reference evidence="2 3" key="1">
    <citation type="submission" date="2016-10" db="EMBL/GenBank/DDBJ databases">
        <title>Comparative genomics of Bacillus thuringiensis reveals a path to pathogens against multiple invertebrate hosts.</title>
        <authorList>
            <person name="Zheng J."/>
            <person name="Gao Q."/>
            <person name="Liu H."/>
            <person name="Peng D."/>
            <person name="Ruan L."/>
            <person name="Sun M."/>
        </authorList>
    </citation>
    <scope>NUCLEOTIDE SEQUENCE [LARGE SCALE GENOMIC DNA]</scope>
    <source>
        <strain evidence="2">BGSC 4AU1</strain>
    </source>
</reference>
<evidence type="ECO:0008006" key="4">
    <source>
        <dbReference type="Google" id="ProtNLM"/>
    </source>
</evidence>
<evidence type="ECO:0000256" key="1">
    <source>
        <dbReference type="SAM" id="Phobius"/>
    </source>
</evidence>
<dbReference type="RefSeq" id="WP_088114542.1">
    <property type="nucleotide sequence ID" value="NZ_MOOK01000078.1"/>
</dbReference>
<feature type="transmembrane region" description="Helical" evidence="1">
    <location>
        <begin position="49"/>
        <end position="79"/>
    </location>
</feature>
<feature type="transmembrane region" description="Helical" evidence="1">
    <location>
        <begin position="156"/>
        <end position="174"/>
    </location>
</feature>
<keyword evidence="1" id="KW-0472">Membrane</keyword>
<feature type="transmembrane region" description="Helical" evidence="1">
    <location>
        <begin position="12"/>
        <end position="29"/>
    </location>
</feature>
<gene>
    <name evidence="2" type="ORF">BK716_08830</name>
</gene>
<keyword evidence="1" id="KW-0812">Transmembrane</keyword>
<organism evidence="2 3">
    <name type="scientific">Bacillus thuringiensis subsp. higo</name>
    <dbReference type="NCBI Taxonomy" id="132266"/>
    <lineage>
        <taxon>Bacteria</taxon>
        <taxon>Bacillati</taxon>
        <taxon>Bacillota</taxon>
        <taxon>Bacilli</taxon>
        <taxon>Bacillales</taxon>
        <taxon>Bacillaceae</taxon>
        <taxon>Bacillus</taxon>
        <taxon>Bacillus cereus group</taxon>
    </lineage>
</organism>
<evidence type="ECO:0000313" key="3">
    <source>
        <dbReference type="Proteomes" id="UP000194816"/>
    </source>
</evidence>
<accession>A0A9X6QTP5</accession>